<evidence type="ECO:0000313" key="2">
    <source>
        <dbReference type="Proteomes" id="UP000799302"/>
    </source>
</evidence>
<accession>A0A6A6UDX7</accession>
<dbReference type="OrthoDB" id="1262810at2759"/>
<dbReference type="AlphaFoldDB" id="A0A6A6UDX7"/>
<organism evidence="1 2">
    <name type="scientific">Microthyrium microscopicum</name>
    <dbReference type="NCBI Taxonomy" id="703497"/>
    <lineage>
        <taxon>Eukaryota</taxon>
        <taxon>Fungi</taxon>
        <taxon>Dikarya</taxon>
        <taxon>Ascomycota</taxon>
        <taxon>Pezizomycotina</taxon>
        <taxon>Dothideomycetes</taxon>
        <taxon>Dothideomycetes incertae sedis</taxon>
        <taxon>Microthyriales</taxon>
        <taxon>Microthyriaceae</taxon>
        <taxon>Microthyrium</taxon>
    </lineage>
</organism>
<gene>
    <name evidence="1" type="ORF">BT63DRAFT_454728</name>
</gene>
<reference evidence="1" key="1">
    <citation type="journal article" date="2020" name="Stud. Mycol.">
        <title>101 Dothideomycetes genomes: a test case for predicting lifestyles and emergence of pathogens.</title>
        <authorList>
            <person name="Haridas S."/>
            <person name="Albert R."/>
            <person name="Binder M."/>
            <person name="Bloem J."/>
            <person name="Labutti K."/>
            <person name="Salamov A."/>
            <person name="Andreopoulos B."/>
            <person name="Baker S."/>
            <person name="Barry K."/>
            <person name="Bills G."/>
            <person name="Bluhm B."/>
            <person name="Cannon C."/>
            <person name="Castanera R."/>
            <person name="Culley D."/>
            <person name="Daum C."/>
            <person name="Ezra D."/>
            <person name="Gonzalez J."/>
            <person name="Henrissat B."/>
            <person name="Kuo A."/>
            <person name="Liang C."/>
            <person name="Lipzen A."/>
            <person name="Lutzoni F."/>
            <person name="Magnuson J."/>
            <person name="Mondo S."/>
            <person name="Nolan M."/>
            <person name="Ohm R."/>
            <person name="Pangilinan J."/>
            <person name="Park H.-J."/>
            <person name="Ramirez L."/>
            <person name="Alfaro M."/>
            <person name="Sun H."/>
            <person name="Tritt A."/>
            <person name="Yoshinaga Y."/>
            <person name="Zwiers L.-H."/>
            <person name="Turgeon B."/>
            <person name="Goodwin S."/>
            <person name="Spatafora J."/>
            <person name="Crous P."/>
            <person name="Grigoriev I."/>
        </authorList>
    </citation>
    <scope>NUCLEOTIDE SEQUENCE</scope>
    <source>
        <strain evidence="1">CBS 115976</strain>
    </source>
</reference>
<protein>
    <submittedName>
        <fullName evidence="1">Uncharacterized protein</fullName>
    </submittedName>
</protein>
<sequence length="678" mass="77316">MPEEPTRIMIKETDVTLAFPLDEFGMPLISNQPLFGALPLPSFGHKFIIHADLLLKAGEQGILHAIPWNVHLIMKVAWAFFKAISSFLGHTQLINHWVQYLPLDDSLSSHAWRVANETLFEVLRPLTIFKSDVPKIHLAKDLRIVPLKYRDLHGVPLLRDLGDEKCAALGEFAYRMVGDLESSEPRFKTRSNDVGWSSRMADLISTLLDQDEYVAGFKAAPFIPLKNGSWTSAKTTPYLAIDSCGSIGIPEDFGLSIVEPNAVSVPSRKKLFLKLGVKEYFPKDVFPLIEQTYRTGTVSRNNSFSHIKFLFWNHDKLPHSGVAIKIRSKDPHAGPAEPDMFLIDDRSRGWTYNPWSTFNKHSAIQLLGATLPAELAGCCQYPDFGYHLQLAPMEVRHLCLGTKWFITFIGALEYPQLCSRVDSKMRSAEVEYIAKHKPQHLLRVLEASWLQYYQSEDWDDYFKAVEVPILESDQPRELQNTWLPLPKLREIVRRYDLEVDFGFLAELTDIGDLGHFTFRFLDRLGVGMGDDVSFWLQLLRQIRRNDTPNRKSVFEIYERIQSLGNQHGDQIRKAFDEESLFLNTIDGPHITWRRRSHMAWDGPSWLSTPTCLGSNPQYSHLRQLFKVTLALNDVAVKHFLDALKVTKMNSAVCFPRIGYSQVKLTYAELSKAVDGGAD</sequence>
<dbReference type="InterPro" id="IPR052957">
    <property type="entry name" value="Auxin_embryo_med"/>
</dbReference>
<name>A0A6A6UDX7_9PEZI</name>
<evidence type="ECO:0000313" key="1">
    <source>
        <dbReference type="EMBL" id="KAF2670539.1"/>
    </source>
</evidence>
<dbReference type="EMBL" id="MU004234">
    <property type="protein sequence ID" value="KAF2670539.1"/>
    <property type="molecule type" value="Genomic_DNA"/>
</dbReference>
<proteinExistence type="predicted"/>
<dbReference type="Proteomes" id="UP000799302">
    <property type="component" value="Unassembled WGS sequence"/>
</dbReference>
<dbReference type="PANTHER" id="PTHR32387:SF0">
    <property type="entry name" value="PROTEIN NO VEIN"/>
    <property type="match status" value="1"/>
</dbReference>
<keyword evidence="2" id="KW-1185">Reference proteome</keyword>
<dbReference type="PANTHER" id="PTHR32387">
    <property type="entry name" value="WU:FJ29H11"/>
    <property type="match status" value="1"/>
</dbReference>